<proteinExistence type="predicted"/>
<dbReference type="Pfam" id="PF06741">
    <property type="entry name" value="LsmAD"/>
    <property type="match status" value="1"/>
</dbReference>
<dbReference type="HOGENOM" id="CLU_009985_0_0_1"/>
<name>H2ATX1_KAZAF</name>
<dbReference type="SMART" id="SM01272">
    <property type="entry name" value="LsmAD"/>
    <property type="match status" value="1"/>
</dbReference>
<feature type="region of interest" description="Disordered" evidence="1">
    <location>
        <begin position="134"/>
        <end position="163"/>
    </location>
</feature>
<feature type="compositionally biased region" description="Polar residues" evidence="1">
    <location>
        <begin position="431"/>
        <end position="457"/>
    </location>
</feature>
<feature type="compositionally biased region" description="Basic and acidic residues" evidence="1">
    <location>
        <begin position="357"/>
        <end position="409"/>
    </location>
</feature>
<dbReference type="GO" id="GO:0005829">
    <property type="term" value="C:cytosol"/>
    <property type="evidence" value="ECO:0007669"/>
    <property type="project" value="EnsemblFungi"/>
</dbReference>
<dbReference type="GO" id="GO:0005840">
    <property type="term" value="C:ribosome"/>
    <property type="evidence" value="ECO:0007669"/>
    <property type="project" value="EnsemblFungi"/>
</dbReference>
<dbReference type="PANTHER" id="PTHR12854">
    <property type="entry name" value="ATAXIN 2-RELATED"/>
    <property type="match status" value="1"/>
</dbReference>
<gene>
    <name evidence="3" type="primary">KAFR0D01740</name>
    <name evidence="3" type="ORF">KAFR_0D01740</name>
</gene>
<dbReference type="GO" id="GO:0042149">
    <property type="term" value="P:cellular response to glucose starvation"/>
    <property type="evidence" value="ECO:0007669"/>
    <property type="project" value="EnsemblFungi"/>
</dbReference>
<dbReference type="eggNOG" id="KOG2375">
    <property type="taxonomic scope" value="Eukaryota"/>
</dbReference>
<evidence type="ECO:0000313" key="3">
    <source>
        <dbReference type="EMBL" id="CCF57821.1"/>
    </source>
</evidence>
<dbReference type="InterPro" id="IPR025852">
    <property type="entry name" value="SM_dom_ATX"/>
</dbReference>
<evidence type="ECO:0000313" key="4">
    <source>
        <dbReference type="Proteomes" id="UP000005220"/>
    </source>
</evidence>
<dbReference type="OrthoDB" id="2275718at2759"/>
<feature type="region of interest" description="Disordered" evidence="1">
    <location>
        <begin position="302"/>
        <end position="326"/>
    </location>
</feature>
<dbReference type="EMBL" id="HE650824">
    <property type="protein sequence ID" value="CCF57821.1"/>
    <property type="molecule type" value="Genomic_DNA"/>
</dbReference>
<dbReference type="GO" id="GO:0045727">
    <property type="term" value="P:positive regulation of translation"/>
    <property type="evidence" value="ECO:0007669"/>
    <property type="project" value="EnsemblFungi"/>
</dbReference>
<dbReference type="KEGG" id="kaf:KAFR_0D01740"/>
<feature type="compositionally biased region" description="Low complexity" evidence="1">
    <location>
        <begin position="13"/>
        <end position="31"/>
    </location>
</feature>
<protein>
    <recommendedName>
        <fullName evidence="2">LsmAD domain-containing protein</fullName>
    </recommendedName>
</protein>
<dbReference type="GO" id="GO:0034063">
    <property type="term" value="P:stress granule assembly"/>
    <property type="evidence" value="ECO:0007669"/>
    <property type="project" value="EnsemblFungi"/>
</dbReference>
<dbReference type="InterPro" id="IPR045117">
    <property type="entry name" value="ATXN2-like"/>
</dbReference>
<dbReference type="InterPro" id="IPR009604">
    <property type="entry name" value="LsmAD_domain"/>
</dbReference>
<dbReference type="GO" id="GO:0044877">
    <property type="term" value="F:protein-containing complex binding"/>
    <property type="evidence" value="ECO:0007669"/>
    <property type="project" value="EnsemblFungi"/>
</dbReference>
<sequence>MKGNFKKQENKRSSVNFSKGNSNNSSGSSTFFESAETSRQFNDRLEYLLANSIGKVIVATVNSGVQYQGILNACNLESTSGIDLVLGNPVKIPAQSGAEDGLKAELENTLLIRGDDVAEIELKEIDLSLDETITSQNKSTEPEAVSLPTPAPESSTEEKEITPSAFKTDVDISGASKTIKERELQRWMPETTSDIGTAQNQTLEESSSTWDQFAVNEEKFGVKSTFDEHFYTTKINREDPNYARKVKEAERLAKEIEQQGSSGNIHLAEDRGIIIDGSGMDEEDLYSGVDRRGDELLASLKSNAKPSSPMKANKYVPPALRNQPHHMDPAIISSSAAKNMPASTGAGIRGSAQAKIVNKEELKKSEPLERSEEVKESVDSKQSEDVTDDKEGVKPELSAKEAQIEELKKFSQKFKVPYDVPSDMKNVLKKPQQQSSSVNQKPKPSSKNVKTTSSPSAMQAKIDTKRGSSSSQSGHTPVHSPQTSRASAYSRRRTPGSFFGSKKPQSGVNKKELFVKKFNFFLSSKEAHEEKQMEPFLIEKPYFATPTWTGTVEESYKTLFPDARTAIQQAQERLHQRQMHAMGVGNPIFGAGAPGVPGMNVGISAGGMGMMGLPMGPGGAAAGPNPMVNSFGNVYMPFQPQPMFYPGMAPMMPMMTDENNTNVSPQAASPDLPPAYINAGAPPFGYPGAIPPFQGMMNNNMPGASGYKQSYHGGHNSSHHHSHRQHGHRNNNSSNRNQ</sequence>
<feature type="compositionally biased region" description="Basic residues" evidence="1">
    <location>
        <begin position="717"/>
        <end position="729"/>
    </location>
</feature>
<dbReference type="GO" id="GO:0010494">
    <property type="term" value="C:cytoplasmic stress granule"/>
    <property type="evidence" value="ECO:0007669"/>
    <property type="project" value="EnsemblFungi"/>
</dbReference>
<dbReference type="Pfam" id="PF14438">
    <property type="entry name" value="SM-ATX"/>
    <property type="match status" value="1"/>
</dbReference>
<dbReference type="PANTHER" id="PTHR12854:SF7">
    <property type="entry name" value="ATAXIN-2 HOMOLOG"/>
    <property type="match status" value="1"/>
</dbReference>
<organism evidence="3 4">
    <name type="scientific">Kazachstania africana (strain ATCC 22294 / BCRC 22015 / CBS 2517 / CECT 1963 / NBRC 1671 / NRRL Y-8276)</name>
    <name type="common">Yeast</name>
    <name type="synonym">Kluyveromyces africanus</name>
    <dbReference type="NCBI Taxonomy" id="1071382"/>
    <lineage>
        <taxon>Eukaryota</taxon>
        <taxon>Fungi</taxon>
        <taxon>Dikarya</taxon>
        <taxon>Ascomycota</taxon>
        <taxon>Saccharomycotina</taxon>
        <taxon>Saccharomycetes</taxon>
        <taxon>Saccharomycetales</taxon>
        <taxon>Saccharomycetaceae</taxon>
        <taxon>Kazachstania</taxon>
    </lineage>
</organism>
<feature type="region of interest" description="Disordered" evidence="1">
    <location>
        <begin position="339"/>
        <end position="505"/>
    </location>
</feature>
<dbReference type="GeneID" id="13885779"/>
<dbReference type="Proteomes" id="UP000005220">
    <property type="component" value="Chromosome 4"/>
</dbReference>
<dbReference type="STRING" id="1071382.H2ATX1"/>
<accession>H2ATX1</accession>
<keyword evidence="4" id="KW-1185">Reference proteome</keyword>
<feature type="domain" description="LsmAD" evidence="2">
    <location>
        <begin position="220"/>
        <end position="292"/>
    </location>
</feature>
<feature type="region of interest" description="Disordered" evidence="1">
    <location>
        <begin position="700"/>
        <end position="738"/>
    </location>
</feature>
<feature type="compositionally biased region" description="Polar residues" evidence="1">
    <location>
        <begin position="467"/>
        <end position="483"/>
    </location>
</feature>
<dbReference type="GO" id="GO:0003729">
    <property type="term" value="F:mRNA binding"/>
    <property type="evidence" value="ECO:0007669"/>
    <property type="project" value="TreeGrafter"/>
</dbReference>
<dbReference type="RefSeq" id="XP_003956956.1">
    <property type="nucleotide sequence ID" value="XM_003956907.1"/>
</dbReference>
<dbReference type="FunCoup" id="H2ATX1">
    <property type="interactions" value="125"/>
</dbReference>
<dbReference type="GO" id="GO:1904262">
    <property type="term" value="P:negative regulation of TORC1 signaling"/>
    <property type="evidence" value="ECO:0007669"/>
    <property type="project" value="EnsemblFungi"/>
</dbReference>
<dbReference type="GO" id="GO:1901524">
    <property type="term" value="P:regulation of mitophagy"/>
    <property type="evidence" value="ECO:0007669"/>
    <property type="project" value="EnsemblFungi"/>
</dbReference>
<dbReference type="InParanoid" id="H2ATX1"/>
<feature type="region of interest" description="Disordered" evidence="1">
    <location>
        <begin position="1"/>
        <end position="31"/>
    </location>
</feature>
<feature type="compositionally biased region" description="Basic and acidic residues" evidence="1">
    <location>
        <begin position="1"/>
        <end position="12"/>
    </location>
</feature>
<dbReference type="AlphaFoldDB" id="H2ATX1"/>
<evidence type="ECO:0000259" key="2">
    <source>
        <dbReference type="SMART" id="SM01272"/>
    </source>
</evidence>
<dbReference type="GO" id="GO:0043007">
    <property type="term" value="P:maintenance of rDNA"/>
    <property type="evidence" value="ECO:0007669"/>
    <property type="project" value="EnsemblFungi"/>
</dbReference>
<reference evidence="3 4" key="1">
    <citation type="journal article" date="2011" name="Proc. Natl. Acad. Sci. U.S.A.">
        <title>Evolutionary erosion of yeast sex chromosomes by mating-type switching accidents.</title>
        <authorList>
            <person name="Gordon J.L."/>
            <person name="Armisen D."/>
            <person name="Proux-Wera E."/>
            <person name="Oheigeartaigh S.S."/>
            <person name="Byrne K.P."/>
            <person name="Wolfe K.H."/>
        </authorList>
    </citation>
    <scope>NUCLEOTIDE SEQUENCE [LARGE SCALE GENOMIC DNA]</scope>
    <source>
        <strain evidence="4">ATCC 22294 / BCRC 22015 / CBS 2517 / CECT 1963 / NBRC 1671 / NRRL Y-8276</strain>
    </source>
</reference>
<evidence type="ECO:0000256" key="1">
    <source>
        <dbReference type="SAM" id="MobiDB-lite"/>
    </source>
</evidence>